<keyword evidence="4" id="KW-1185">Reference proteome</keyword>
<feature type="compositionally biased region" description="Basic and acidic residues" evidence="1">
    <location>
        <begin position="45"/>
        <end position="65"/>
    </location>
</feature>
<dbReference type="Gene3D" id="2.60.120.590">
    <property type="entry name" value="Alpha-ketoglutarate-dependent dioxygenase AlkB-like"/>
    <property type="match status" value="1"/>
</dbReference>
<organism evidence="3 4">
    <name type="scientific">Seminavis robusta</name>
    <dbReference type="NCBI Taxonomy" id="568900"/>
    <lineage>
        <taxon>Eukaryota</taxon>
        <taxon>Sar</taxon>
        <taxon>Stramenopiles</taxon>
        <taxon>Ochrophyta</taxon>
        <taxon>Bacillariophyta</taxon>
        <taxon>Bacillariophyceae</taxon>
        <taxon>Bacillariophycidae</taxon>
        <taxon>Naviculales</taxon>
        <taxon>Naviculaceae</taxon>
        <taxon>Seminavis</taxon>
    </lineage>
</organism>
<dbReference type="PANTHER" id="PTHR31212">
    <property type="entry name" value="ALPHA-KETOGLUTARATE-DEPENDENT DIOXYGENASE ALKB HOMOLOG 3"/>
    <property type="match status" value="1"/>
</dbReference>
<dbReference type="InterPro" id="IPR005123">
    <property type="entry name" value="Oxoglu/Fe-dep_dioxygenase_dom"/>
</dbReference>
<dbReference type="PROSITE" id="PS51471">
    <property type="entry name" value="FE2OG_OXY"/>
    <property type="match status" value="1"/>
</dbReference>
<dbReference type="Gene3D" id="3.30.230.30">
    <property type="entry name" value="Impact, N-terminal domain"/>
    <property type="match status" value="1"/>
</dbReference>
<evidence type="ECO:0000256" key="1">
    <source>
        <dbReference type="SAM" id="MobiDB-lite"/>
    </source>
</evidence>
<feature type="domain" description="Fe2OG dioxygenase" evidence="2">
    <location>
        <begin position="502"/>
        <end position="624"/>
    </location>
</feature>
<feature type="compositionally biased region" description="Low complexity" evidence="1">
    <location>
        <begin position="75"/>
        <end position="94"/>
    </location>
</feature>
<proteinExistence type="predicted"/>
<feature type="region of interest" description="Disordered" evidence="1">
    <location>
        <begin position="592"/>
        <end position="613"/>
    </location>
</feature>
<dbReference type="SUPFAM" id="SSF54211">
    <property type="entry name" value="Ribosomal protein S5 domain 2-like"/>
    <property type="match status" value="1"/>
</dbReference>
<feature type="region of interest" description="Disordered" evidence="1">
    <location>
        <begin position="45"/>
        <end position="115"/>
    </location>
</feature>
<dbReference type="SUPFAM" id="SSF51197">
    <property type="entry name" value="Clavaminate synthase-like"/>
    <property type="match status" value="1"/>
</dbReference>
<evidence type="ECO:0000259" key="2">
    <source>
        <dbReference type="PROSITE" id="PS51471"/>
    </source>
</evidence>
<dbReference type="InterPro" id="IPR001498">
    <property type="entry name" value="Impact_N"/>
</dbReference>
<dbReference type="GO" id="GO:0006307">
    <property type="term" value="P:DNA alkylation repair"/>
    <property type="evidence" value="ECO:0007669"/>
    <property type="project" value="InterPro"/>
</dbReference>
<gene>
    <name evidence="3" type="ORF">SEMRO_1549_G281620.1</name>
</gene>
<comment type="caution">
    <text evidence="3">The sequence shown here is derived from an EMBL/GenBank/DDBJ whole genome shotgun (WGS) entry which is preliminary data.</text>
</comment>
<dbReference type="AlphaFoldDB" id="A0A9N8ET10"/>
<evidence type="ECO:0000313" key="4">
    <source>
        <dbReference type="Proteomes" id="UP001153069"/>
    </source>
</evidence>
<dbReference type="InterPro" id="IPR027450">
    <property type="entry name" value="AlkB-like"/>
</dbReference>
<dbReference type="InterPro" id="IPR037151">
    <property type="entry name" value="AlkB-like_sf"/>
</dbReference>
<evidence type="ECO:0000313" key="3">
    <source>
        <dbReference type="EMBL" id="CAB9524534.1"/>
    </source>
</evidence>
<dbReference type="Proteomes" id="UP001153069">
    <property type="component" value="Unassembled WGS sequence"/>
</dbReference>
<dbReference type="OrthoDB" id="40385at2759"/>
<dbReference type="InterPro" id="IPR032854">
    <property type="entry name" value="ALKBH3"/>
</dbReference>
<accession>A0A9N8ET10</accession>
<sequence>MNETTVASPHRSDKPEDPLSPSSVKNKVAPLIHSRHEWLEEEVEIRRRQSIDEEEILRLKGEKQQRNSSRQLLQTSSSKESNNSDYSSSSTTDPTTRDMASQYYEPGDHSLTPSQADEFRRIIPRLSTHSMDGLDISLDSLDAVNREDLGNARRHTITKRPSDLLRFSSDSTLERDNTPEGRLRSNLVPLAYSQVADSVFWGFATTGITEPSQVSDFVHRIRQLHPTATHIPYAWNLPPLQQHDNDNDNNDAVMQDESDRTPPQYGSSRSGYNEDGEPEGSTGPLLLEQVQESKHETDGIWLFPEEVGGASSSKSAGTVVVVVRYFGSQLLGVTCGRLGQCYQRIAQTALHRLFRGYHVPLLLDFTTTSNNNPQNLYGLAAGDTELHLNVLAADKDKDELMSTLLDELDFDGFKGAQGEVLPRLQNLQADFYRYDPDTDGPVPINSTTNNNSDEDDGNIIPVYRYPGNYQGDEWETFPWSPTSLDIKQTVEAALPHFYNQQTMNHCVTNYYRHADDYIAHHGDKDLDLDKHAAIVSVSIGAARILELRRRAEPRDLTRVLLPHGSMLLLGPVTNRYFTHSILPVVQDPLHGGCGPTRHNSTSTDDDQKQHDPHARISLTMRRVTTYMDTKTRRLFGEGVECQTLQGLRRSQRWENLSFVLGFGAFWRSVWYYAATKEYKHLPLLVPASWLAVSSKQQQQNSGTASLSRTNVILQSVAQEGVVLLGSAAFAWWSYSGLRRVYHRRKEEQSAREFFTKKSSSGTKY</sequence>
<feature type="region of interest" description="Disordered" evidence="1">
    <location>
        <begin position="237"/>
        <end position="283"/>
    </location>
</feature>
<dbReference type="EMBL" id="CAICTM010001547">
    <property type="protein sequence ID" value="CAB9524534.1"/>
    <property type="molecule type" value="Genomic_DNA"/>
</dbReference>
<reference evidence="3" key="1">
    <citation type="submission" date="2020-06" db="EMBL/GenBank/DDBJ databases">
        <authorList>
            <consortium name="Plant Systems Biology data submission"/>
        </authorList>
    </citation>
    <scope>NUCLEOTIDE SEQUENCE</scope>
    <source>
        <strain evidence="3">D6</strain>
    </source>
</reference>
<dbReference type="GO" id="GO:0051213">
    <property type="term" value="F:dioxygenase activity"/>
    <property type="evidence" value="ECO:0007669"/>
    <property type="project" value="InterPro"/>
</dbReference>
<feature type="region of interest" description="Disordered" evidence="1">
    <location>
        <begin position="1"/>
        <end position="28"/>
    </location>
</feature>
<dbReference type="InterPro" id="IPR020568">
    <property type="entry name" value="Ribosomal_Su5_D2-typ_SF"/>
</dbReference>
<protein>
    <submittedName>
        <fullName evidence="3">Isochorismatase family</fullName>
    </submittedName>
</protein>
<dbReference type="InterPro" id="IPR036956">
    <property type="entry name" value="Impact_N_sf"/>
</dbReference>
<dbReference type="Pfam" id="PF01205">
    <property type="entry name" value="Impact_N"/>
    <property type="match status" value="1"/>
</dbReference>
<dbReference type="PANTHER" id="PTHR31212:SF4">
    <property type="entry name" value="ALPHA-KETOGLUTARATE-DEPENDENT DIOXYGENASE ALKB HOMOLOG 3"/>
    <property type="match status" value="1"/>
</dbReference>
<dbReference type="Pfam" id="PF13532">
    <property type="entry name" value="2OG-FeII_Oxy_2"/>
    <property type="match status" value="1"/>
</dbReference>
<name>A0A9N8ET10_9STRA</name>